<evidence type="ECO:0000256" key="1">
    <source>
        <dbReference type="ARBA" id="ARBA00004651"/>
    </source>
</evidence>
<comment type="subcellular location">
    <subcellularLocation>
        <location evidence="1">Cell membrane</location>
        <topology evidence="1">Multi-pass membrane protein</topology>
    </subcellularLocation>
</comment>
<feature type="domain" description="Copper resistance protein D" evidence="7">
    <location>
        <begin position="203"/>
        <end position="303"/>
    </location>
</feature>
<evidence type="ECO:0000313" key="9">
    <source>
        <dbReference type="Proteomes" id="UP001197609"/>
    </source>
</evidence>
<dbReference type="GO" id="GO:0006825">
    <property type="term" value="P:copper ion transport"/>
    <property type="evidence" value="ECO:0007669"/>
    <property type="project" value="InterPro"/>
</dbReference>
<dbReference type="Pfam" id="PF05425">
    <property type="entry name" value="CopD"/>
    <property type="match status" value="1"/>
</dbReference>
<dbReference type="GO" id="GO:0005886">
    <property type="term" value="C:plasma membrane"/>
    <property type="evidence" value="ECO:0007669"/>
    <property type="project" value="UniProtKB-SubCell"/>
</dbReference>
<dbReference type="InterPro" id="IPR008457">
    <property type="entry name" value="Cu-R_CopD_dom"/>
</dbReference>
<dbReference type="InterPro" id="IPR032694">
    <property type="entry name" value="CopC/D"/>
</dbReference>
<evidence type="ECO:0000313" key="8">
    <source>
        <dbReference type="EMBL" id="MBZ0159964.1"/>
    </source>
</evidence>
<evidence type="ECO:0000256" key="5">
    <source>
        <dbReference type="ARBA" id="ARBA00023136"/>
    </source>
</evidence>
<evidence type="ECO:0000256" key="3">
    <source>
        <dbReference type="ARBA" id="ARBA00022692"/>
    </source>
</evidence>
<dbReference type="Proteomes" id="UP001197609">
    <property type="component" value="Unassembled WGS sequence"/>
</dbReference>
<keyword evidence="4 6" id="KW-1133">Transmembrane helix</keyword>
<dbReference type="EMBL" id="JAIOIU010000091">
    <property type="protein sequence ID" value="MBZ0159964.1"/>
    <property type="molecule type" value="Genomic_DNA"/>
</dbReference>
<feature type="transmembrane region" description="Helical" evidence="6">
    <location>
        <begin position="102"/>
        <end position="122"/>
    </location>
</feature>
<feature type="transmembrane region" description="Helical" evidence="6">
    <location>
        <begin position="12"/>
        <end position="33"/>
    </location>
</feature>
<accession>A0AAJ1AI66</accession>
<keyword evidence="2" id="KW-1003">Cell membrane</keyword>
<dbReference type="PANTHER" id="PTHR34820">
    <property type="entry name" value="INNER MEMBRANE PROTEIN YEBZ"/>
    <property type="match status" value="1"/>
</dbReference>
<comment type="caution">
    <text evidence="8">The sequence shown here is derived from an EMBL/GenBank/DDBJ whole genome shotgun (WGS) entry which is preliminary data.</text>
</comment>
<feature type="transmembrane region" description="Helical" evidence="6">
    <location>
        <begin position="245"/>
        <end position="267"/>
    </location>
</feature>
<evidence type="ECO:0000256" key="2">
    <source>
        <dbReference type="ARBA" id="ARBA00022475"/>
    </source>
</evidence>
<sequence>MSSLHTVLYTSVLWLDFAGFTTLIGTLAFQYLIIRPVILSLRRFESVERRLLQVEVLALMLVSLASIQELLLRALLMGGGIIGNVSGVLPSMLLETRYGTIWIARIGLLGLLGITWWLRVLGVTTSPRFIGASLFGASVVALTTTLSGHAADWGDVTLAVLIDWLHLLAVSTWLGGLLVLGFVLRAALLPAGTEDAARLFVLIARQFSRIASVCVTVFLVTGLLHPRLRLMSFSTLFQIPYGWTLSVKLSLVLLVLGLAALNRYYFLPRLGSNSTAQTRLTVTTIGRLEWILAIGVLVCSALLTQLTPARHIPRYGHHKQHAVLLPPPVKSHRVLFLSLPDRVASVGRGKH</sequence>
<organism evidence="8 9">
    <name type="scientific">Candidatus Methylomirabilis tolerans</name>
    <dbReference type="NCBI Taxonomy" id="3123416"/>
    <lineage>
        <taxon>Bacteria</taxon>
        <taxon>Candidatus Methylomirabilota</taxon>
        <taxon>Candidatus Methylomirabilia</taxon>
        <taxon>Candidatus Methylomirabilales</taxon>
        <taxon>Candidatus Methylomirabilaceae</taxon>
        <taxon>Candidatus Methylomirabilis</taxon>
    </lineage>
</organism>
<keyword evidence="5 6" id="KW-0472">Membrane</keyword>
<feature type="transmembrane region" description="Helical" evidence="6">
    <location>
        <begin position="167"/>
        <end position="187"/>
    </location>
</feature>
<gene>
    <name evidence="8" type="ORF">K8G79_07505</name>
</gene>
<feature type="transmembrane region" description="Helical" evidence="6">
    <location>
        <begin position="129"/>
        <end position="147"/>
    </location>
</feature>
<reference evidence="8 9" key="1">
    <citation type="journal article" date="2021" name="bioRxiv">
        <title>Unraveling nitrogen, sulfur and carbon metabolic pathways and microbial community transcriptional responses to substrate deprivation and toxicity stresses in a bioreactor mimicking anoxic brackish coastal sediment conditions.</title>
        <authorList>
            <person name="Martins P.D."/>
            <person name="Echeveste M.J."/>
            <person name="Arshad A."/>
            <person name="Kurth J."/>
            <person name="Ouboter H."/>
            <person name="Jetten M.S.M."/>
            <person name="Welte C.U."/>
        </authorList>
    </citation>
    <scope>NUCLEOTIDE SEQUENCE [LARGE SCALE GENOMIC DNA]</scope>
    <source>
        <strain evidence="8">MAG_38</strain>
    </source>
</reference>
<evidence type="ECO:0000256" key="6">
    <source>
        <dbReference type="SAM" id="Phobius"/>
    </source>
</evidence>
<feature type="transmembrane region" description="Helical" evidence="6">
    <location>
        <begin position="288"/>
        <end position="306"/>
    </location>
</feature>
<proteinExistence type="predicted"/>
<keyword evidence="3 6" id="KW-0812">Transmembrane</keyword>
<evidence type="ECO:0000256" key="4">
    <source>
        <dbReference type="ARBA" id="ARBA00022989"/>
    </source>
</evidence>
<dbReference type="AlphaFoldDB" id="A0AAJ1AI66"/>
<dbReference type="PANTHER" id="PTHR34820:SF4">
    <property type="entry name" value="INNER MEMBRANE PROTEIN YEBZ"/>
    <property type="match status" value="1"/>
</dbReference>
<protein>
    <submittedName>
        <fullName evidence="8">CopD family protein</fullName>
    </submittedName>
</protein>
<evidence type="ECO:0000259" key="7">
    <source>
        <dbReference type="Pfam" id="PF05425"/>
    </source>
</evidence>
<feature type="transmembrane region" description="Helical" evidence="6">
    <location>
        <begin position="207"/>
        <end position="225"/>
    </location>
</feature>
<name>A0AAJ1AI66_9BACT</name>